<gene>
    <name evidence="2" type="ORF">FKW44_025271</name>
</gene>
<evidence type="ECO:0000256" key="1">
    <source>
        <dbReference type="SAM" id="SignalP"/>
    </source>
</evidence>
<evidence type="ECO:0008006" key="4">
    <source>
        <dbReference type="Google" id="ProtNLM"/>
    </source>
</evidence>
<protein>
    <recommendedName>
        <fullName evidence="4">Secreted protein</fullName>
    </recommendedName>
</protein>
<keyword evidence="1" id="KW-0732">Signal</keyword>
<dbReference type="EMBL" id="CP045910">
    <property type="protein sequence ID" value="QQP31615.1"/>
    <property type="molecule type" value="Genomic_DNA"/>
</dbReference>
<evidence type="ECO:0000313" key="2">
    <source>
        <dbReference type="EMBL" id="QQP31615.1"/>
    </source>
</evidence>
<dbReference type="OrthoDB" id="10449295at2759"/>
<proteinExistence type="predicted"/>
<organism evidence="2 3">
    <name type="scientific">Caligus rogercresseyi</name>
    <name type="common">Sea louse</name>
    <dbReference type="NCBI Taxonomy" id="217165"/>
    <lineage>
        <taxon>Eukaryota</taxon>
        <taxon>Metazoa</taxon>
        <taxon>Ecdysozoa</taxon>
        <taxon>Arthropoda</taxon>
        <taxon>Crustacea</taxon>
        <taxon>Multicrustacea</taxon>
        <taxon>Hexanauplia</taxon>
        <taxon>Copepoda</taxon>
        <taxon>Siphonostomatoida</taxon>
        <taxon>Caligidae</taxon>
        <taxon>Caligus</taxon>
    </lineage>
</organism>
<dbReference type="Proteomes" id="UP000595437">
    <property type="component" value="Chromosome 21"/>
</dbReference>
<feature type="signal peptide" evidence="1">
    <location>
        <begin position="1"/>
        <end position="23"/>
    </location>
</feature>
<reference evidence="3" key="1">
    <citation type="submission" date="2021-01" db="EMBL/GenBank/DDBJ databases">
        <title>Caligus Genome Assembly.</title>
        <authorList>
            <person name="Gallardo-Escarate C."/>
        </authorList>
    </citation>
    <scope>NUCLEOTIDE SEQUENCE [LARGE SCALE GENOMIC DNA]</scope>
</reference>
<name>A0A7T8GL51_CALRO</name>
<dbReference type="AlphaFoldDB" id="A0A7T8GL51"/>
<evidence type="ECO:0000313" key="3">
    <source>
        <dbReference type="Proteomes" id="UP000595437"/>
    </source>
</evidence>
<accession>A0A7T8GL51</accession>
<feature type="chain" id="PRO_5031221093" description="Secreted protein" evidence="1">
    <location>
        <begin position="24"/>
        <end position="93"/>
    </location>
</feature>
<keyword evidence="3" id="KW-1185">Reference proteome</keyword>
<sequence length="93" mass="10053">MTLKLSLFLSLLDQLSLPHLCLGGSLHPHSLAPRQNLLVNIIASSPSNFLGSDSREQFLEMGSYIGTSPRLSCVTHNSLHPPLLTTVRSASIC</sequence>